<dbReference type="Proteomes" id="UP000237105">
    <property type="component" value="Unassembled WGS sequence"/>
</dbReference>
<protein>
    <submittedName>
        <fullName evidence="1">Uncharacterized protein</fullName>
    </submittedName>
</protein>
<accession>A0A2P5DQH1</accession>
<organism evidence="1 2">
    <name type="scientific">Parasponia andersonii</name>
    <name type="common">Sponia andersonii</name>
    <dbReference type="NCBI Taxonomy" id="3476"/>
    <lineage>
        <taxon>Eukaryota</taxon>
        <taxon>Viridiplantae</taxon>
        <taxon>Streptophyta</taxon>
        <taxon>Embryophyta</taxon>
        <taxon>Tracheophyta</taxon>
        <taxon>Spermatophyta</taxon>
        <taxon>Magnoliopsida</taxon>
        <taxon>eudicotyledons</taxon>
        <taxon>Gunneridae</taxon>
        <taxon>Pentapetalae</taxon>
        <taxon>rosids</taxon>
        <taxon>fabids</taxon>
        <taxon>Rosales</taxon>
        <taxon>Cannabaceae</taxon>
        <taxon>Parasponia</taxon>
    </lineage>
</organism>
<keyword evidence="2" id="KW-1185">Reference proteome</keyword>
<name>A0A2P5DQH1_PARAD</name>
<sequence length="100" mass="11829">MLNLRGGLCEKSRELSTELEALGYVEFEACVKIFESCQLNWKLWAMLNLRESETEKIVKDVGVEVRYLDESSSEWARAKREVIMIKKKKKQIDKKLFQRE</sequence>
<comment type="caution">
    <text evidence="1">The sequence shown here is derived from an EMBL/GenBank/DDBJ whole genome shotgun (WGS) entry which is preliminary data.</text>
</comment>
<evidence type="ECO:0000313" key="2">
    <source>
        <dbReference type="Proteomes" id="UP000237105"/>
    </source>
</evidence>
<dbReference type="EMBL" id="JXTB01000023">
    <property type="protein sequence ID" value="PON75543.1"/>
    <property type="molecule type" value="Genomic_DNA"/>
</dbReference>
<proteinExistence type="predicted"/>
<reference evidence="2" key="1">
    <citation type="submission" date="2016-06" db="EMBL/GenBank/DDBJ databases">
        <title>Parallel loss of symbiosis genes in relatives of nitrogen-fixing non-legume Parasponia.</title>
        <authorList>
            <person name="Van Velzen R."/>
            <person name="Holmer R."/>
            <person name="Bu F."/>
            <person name="Rutten L."/>
            <person name="Van Zeijl A."/>
            <person name="Liu W."/>
            <person name="Santuari L."/>
            <person name="Cao Q."/>
            <person name="Sharma T."/>
            <person name="Shen D."/>
            <person name="Roswanjaya Y."/>
            <person name="Wardhani T."/>
            <person name="Kalhor M.S."/>
            <person name="Jansen J."/>
            <person name="Van den Hoogen J."/>
            <person name="Gungor B."/>
            <person name="Hartog M."/>
            <person name="Hontelez J."/>
            <person name="Verver J."/>
            <person name="Yang W.-C."/>
            <person name="Schijlen E."/>
            <person name="Repin R."/>
            <person name="Schilthuizen M."/>
            <person name="Schranz E."/>
            <person name="Heidstra R."/>
            <person name="Miyata K."/>
            <person name="Fedorova E."/>
            <person name="Kohlen W."/>
            <person name="Bisseling T."/>
            <person name="Smit S."/>
            <person name="Geurts R."/>
        </authorList>
    </citation>
    <scope>NUCLEOTIDE SEQUENCE [LARGE SCALE GENOMIC DNA]</scope>
    <source>
        <strain evidence="2">cv. WU1-14</strain>
    </source>
</reference>
<gene>
    <name evidence="1" type="ORF">PanWU01x14_041680</name>
</gene>
<dbReference type="AlphaFoldDB" id="A0A2P5DQH1"/>
<evidence type="ECO:0000313" key="1">
    <source>
        <dbReference type="EMBL" id="PON75543.1"/>
    </source>
</evidence>